<protein>
    <recommendedName>
        <fullName evidence="6 7">Peptidyl-tRNA hydrolase</fullName>
        <shortName evidence="7">Pth</shortName>
        <ecNumber evidence="1 7">3.1.1.29</ecNumber>
    </recommendedName>
</protein>
<feature type="binding site" evidence="7">
    <location>
        <position position="75"/>
    </location>
    <ligand>
        <name>tRNA</name>
        <dbReference type="ChEBI" id="CHEBI:17843"/>
    </ligand>
</feature>
<dbReference type="InterPro" id="IPR001328">
    <property type="entry name" value="Pept_tRNA_hydro"/>
</dbReference>
<comment type="similarity">
    <text evidence="5 7">Belongs to the PTH family.</text>
</comment>
<evidence type="ECO:0000256" key="4">
    <source>
        <dbReference type="ARBA" id="ARBA00022884"/>
    </source>
</evidence>
<gene>
    <name evidence="7 8" type="primary">pth</name>
    <name evidence="8" type="ORF">AUP74_00040</name>
</gene>
<dbReference type="GO" id="GO:0005737">
    <property type="term" value="C:cytoplasm"/>
    <property type="evidence" value="ECO:0007669"/>
    <property type="project" value="UniProtKB-SubCell"/>
</dbReference>
<reference evidence="9" key="1">
    <citation type="submission" date="2016-01" db="EMBL/GenBank/DDBJ databases">
        <title>Complete genome sequence of Microbulbifer sp. CCB-MM1, a halophile isolated from Matang Mangrove Forest, Perak.</title>
        <authorList>
            <person name="Moh T.H."/>
            <person name="Dinesh B."/>
            <person name="Lau N.-S."/>
            <person name="Go F."/>
            <person name="Alexander Chong S.-C."/>
        </authorList>
    </citation>
    <scope>NUCLEOTIDE SEQUENCE [LARGE SCALE GENOMIC DNA]</scope>
    <source>
        <strain evidence="9">CCB-MM1</strain>
    </source>
</reference>
<proteinExistence type="inferred from homology"/>
<dbReference type="GO" id="GO:0072344">
    <property type="term" value="P:rescue of stalled ribosome"/>
    <property type="evidence" value="ECO:0007669"/>
    <property type="project" value="UniProtKB-UniRule"/>
</dbReference>
<feature type="binding site" evidence="7">
    <location>
        <position position="22"/>
    </location>
    <ligand>
        <name>tRNA</name>
        <dbReference type="ChEBI" id="CHEBI:17843"/>
    </ligand>
</feature>
<dbReference type="RefSeq" id="WP_069945789.1">
    <property type="nucleotide sequence ID" value="NZ_CP014143.1"/>
</dbReference>
<dbReference type="InterPro" id="IPR036416">
    <property type="entry name" value="Pept_tRNA_hydro_sf"/>
</dbReference>
<dbReference type="AlphaFoldDB" id="A0A1C9W302"/>
<dbReference type="GO" id="GO:0000049">
    <property type="term" value="F:tRNA binding"/>
    <property type="evidence" value="ECO:0007669"/>
    <property type="project" value="UniProtKB-UniRule"/>
</dbReference>
<evidence type="ECO:0000256" key="2">
    <source>
        <dbReference type="ARBA" id="ARBA00022555"/>
    </source>
</evidence>
<evidence type="ECO:0000256" key="6">
    <source>
        <dbReference type="ARBA" id="ARBA00050038"/>
    </source>
</evidence>
<dbReference type="PANTHER" id="PTHR17224:SF1">
    <property type="entry name" value="PEPTIDYL-TRNA HYDROLASE"/>
    <property type="match status" value="1"/>
</dbReference>
<feature type="site" description="Discriminates between blocked and unblocked aminoacyl-tRNA" evidence="7">
    <location>
        <position position="17"/>
    </location>
</feature>
<dbReference type="EMBL" id="CP014143">
    <property type="protein sequence ID" value="AOS95519.1"/>
    <property type="molecule type" value="Genomic_DNA"/>
</dbReference>
<feature type="binding site" evidence="7">
    <location>
        <position position="73"/>
    </location>
    <ligand>
        <name>tRNA</name>
        <dbReference type="ChEBI" id="CHEBI:17843"/>
    </ligand>
</feature>
<dbReference type="GO" id="GO:0006515">
    <property type="term" value="P:protein quality control for misfolded or incompletely synthesized proteins"/>
    <property type="evidence" value="ECO:0007669"/>
    <property type="project" value="UniProtKB-UniRule"/>
</dbReference>
<evidence type="ECO:0000313" key="9">
    <source>
        <dbReference type="Proteomes" id="UP000095672"/>
    </source>
</evidence>
<comment type="function">
    <text evidence="7">Hydrolyzes ribosome-free peptidyl-tRNAs (with 1 or more amino acids incorporated), which drop off the ribosome during protein synthesis, or as a result of ribosome stalling.</text>
</comment>
<dbReference type="OrthoDB" id="9800507at2"/>
<dbReference type="EC" id="3.1.1.29" evidence="1 7"/>
<comment type="subunit">
    <text evidence="7">Monomer.</text>
</comment>
<name>A0A1C9W302_9GAMM</name>
<feature type="binding site" evidence="7">
    <location>
        <position position="121"/>
    </location>
    <ligand>
        <name>tRNA</name>
        <dbReference type="ChEBI" id="CHEBI:17843"/>
    </ligand>
</feature>
<feature type="active site" description="Proton acceptor" evidence="7">
    <location>
        <position position="27"/>
    </location>
</feature>
<dbReference type="FunFam" id="3.40.50.1470:FF:000001">
    <property type="entry name" value="Peptidyl-tRNA hydrolase"/>
    <property type="match status" value="1"/>
</dbReference>
<dbReference type="STRING" id="1769779.AUP74_00040"/>
<keyword evidence="7" id="KW-0963">Cytoplasm</keyword>
<comment type="function">
    <text evidence="7">Catalyzes the release of premature peptidyl moieties from peptidyl-tRNA molecules trapped in stalled 50S ribosomal subunits, and thus maintains levels of free tRNAs and 50S ribosomes.</text>
</comment>
<evidence type="ECO:0000256" key="5">
    <source>
        <dbReference type="ARBA" id="ARBA00038063"/>
    </source>
</evidence>
<keyword evidence="4 7" id="KW-0694">RNA-binding</keyword>
<dbReference type="Pfam" id="PF01195">
    <property type="entry name" value="Pept_tRNA_hydro"/>
    <property type="match status" value="1"/>
</dbReference>
<dbReference type="PANTHER" id="PTHR17224">
    <property type="entry name" value="PEPTIDYL-TRNA HYDROLASE"/>
    <property type="match status" value="1"/>
</dbReference>
<accession>A0A1C9W302</accession>
<dbReference type="NCBIfam" id="TIGR00447">
    <property type="entry name" value="pth"/>
    <property type="match status" value="1"/>
</dbReference>
<keyword evidence="2 7" id="KW-0820">tRNA-binding</keyword>
<dbReference type="InterPro" id="IPR018171">
    <property type="entry name" value="Pept_tRNA_hydro_CS"/>
</dbReference>
<dbReference type="KEGG" id="micc:AUP74_00040"/>
<evidence type="ECO:0000256" key="1">
    <source>
        <dbReference type="ARBA" id="ARBA00013260"/>
    </source>
</evidence>
<dbReference type="CDD" id="cd00462">
    <property type="entry name" value="PTH"/>
    <property type="match status" value="1"/>
</dbReference>
<sequence>MTKAPDTPIQLIVGLGNPGPEYDRTRHNAGADFVTELARRHGAQLASDSKYRGLTGRVRIGGQDVRLLIPTTFMNRSGQAVAPLANFFKIPAEAILVAHDELDLPPGTARLKASGGHGGHNGLRDIISALGNNRDFMRLRLGIGHPGSAREVVNFVLQRAPRTEQEQLAEAIDRAVDVMPTAAEGDWGAAMKTLHTAATAAK</sequence>
<evidence type="ECO:0000313" key="8">
    <source>
        <dbReference type="EMBL" id="AOS95519.1"/>
    </source>
</evidence>
<evidence type="ECO:0000256" key="7">
    <source>
        <dbReference type="HAMAP-Rule" id="MF_00083"/>
    </source>
</evidence>
<dbReference type="PROSITE" id="PS01196">
    <property type="entry name" value="PEPT_TRNA_HYDROL_2"/>
    <property type="match status" value="1"/>
</dbReference>
<dbReference type="HAMAP" id="MF_00083">
    <property type="entry name" value="Pept_tRNA_hydro_bact"/>
    <property type="match status" value="1"/>
</dbReference>
<dbReference type="GO" id="GO:0004045">
    <property type="term" value="F:peptidyl-tRNA hydrolase activity"/>
    <property type="evidence" value="ECO:0007669"/>
    <property type="project" value="UniProtKB-UniRule"/>
</dbReference>
<keyword evidence="3 7" id="KW-0378">Hydrolase</keyword>
<dbReference type="Proteomes" id="UP000095672">
    <property type="component" value="Chromosome"/>
</dbReference>
<feature type="site" description="Stabilizes the basic form of H active site to accept a proton" evidence="7">
    <location>
        <position position="100"/>
    </location>
</feature>
<dbReference type="Gene3D" id="3.40.50.1470">
    <property type="entry name" value="Peptidyl-tRNA hydrolase"/>
    <property type="match status" value="1"/>
</dbReference>
<evidence type="ECO:0000256" key="3">
    <source>
        <dbReference type="ARBA" id="ARBA00022801"/>
    </source>
</evidence>
<dbReference type="SUPFAM" id="SSF53178">
    <property type="entry name" value="Peptidyl-tRNA hydrolase-like"/>
    <property type="match status" value="1"/>
</dbReference>
<dbReference type="PATRIC" id="fig|1769779.3.peg.39"/>
<comment type="subcellular location">
    <subcellularLocation>
        <location evidence="7">Cytoplasm</location>
    </subcellularLocation>
</comment>
<keyword evidence="9" id="KW-1185">Reference proteome</keyword>
<comment type="catalytic activity">
    <reaction evidence="7">
        <text>an N-acyl-L-alpha-aminoacyl-tRNA + H2O = an N-acyl-L-amino acid + a tRNA + H(+)</text>
        <dbReference type="Rhea" id="RHEA:54448"/>
        <dbReference type="Rhea" id="RHEA-COMP:10123"/>
        <dbReference type="Rhea" id="RHEA-COMP:13883"/>
        <dbReference type="ChEBI" id="CHEBI:15377"/>
        <dbReference type="ChEBI" id="CHEBI:15378"/>
        <dbReference type="ChEBI" id="CHEBI:59874"/>
        <dbReference type="ChEBI" id="CHEBI:78442"/>
        <dbReference type="ChEBI" id="CHEBI:138191"/>
        <dbReference type="EC" id="3.1.1.29"/>
    </reaction>
</comment>
<organism evidence="8 9">
    <name type="scientific">Microbulbifer aggregans</name>
    <dbReference type="NCBI Taxonomy" id="1769779"/>
    <lineage>
        <taxon>Bacteria</taxon>
        <taxon>Pseudomonadati</taxon>
        <taxon>Pseudomonadota</taxon>
        <taxon>Gammaproteobacteria</taxon>
        <taxon>Cellvibrionales</taxon>
        <taxon>Microbulbiferaceae</taxon>
        <taxon>Microbulbifer</taxon>
    </lineage>
</organism>